<dbReference type="GO" id="GO:0046872">
    <property type="term" value="F:metal ion binding"/>
    <property type="evidence" value="ECO:0007669"/>
    <property type="project" value="UniProtKB-KW"/>
</dbReference>
<dbReference type="PROSITE" id="PS51443">
    <property type="entry name" value="PCS"/>
    <property type="match status" value="1"/>
</dbReference>
<evidence type="ECO:0000256" key="4">
    <source>
        <dbReference type="ARBA" id="ARBA00022723"/>
    </source>
</evidence>
<dbReference type="Proteomes" id="UP000550508">
    <property type="component" value="Unassembled WGS sequence"/>
</dbReference>
<evidence type="ECO:0000313" key="6">
    <source>
        <dbReference type="EMBL" id="NTS32952.1"/>
    </source>
</evidence>
<dbReference type="InterPro" id="IPR007719">
    <property type="entry name" value="PCS_N"/>
</dbReference>
<keyword evidence="7" id="KW-1185">Reference proteome</keyword>
<reference evidence="6 7" key="1">
    <citation type="submission" date="2020-05" db="EMBL/GenBank/DDBJ databases">
        <authorList>
            <person name="Kim M.K."/>
        </authorList>
    </citation>
    <scope>NUCLEOTIDE SEQUENCE [LARGE SCALE GENOMIC DNA]</scope>
    <source>
        <strain evidence="6 7">BT25</strain>
    </source>
</reference>
<dbReference type="InterPro" id="IPR040409">
    <property type="entry name" value="PCS-like"/>
</dbReference>
<dbReference type="EMBL" id="JABUMX010000004">
    <property type="protein sequence ID" value="NTS32952.1"/>
    <property type="molecule type" value="Genomic_DNA"/>
</dbReference>
<dbReference type="AlphaFoldDB" id="A0A849VSK5"/>
<dbReference type="InterPro" id="IPR038156">
    <property type="entry name" value="PCS_N_sf"/>
</dbReference>
<keyword evidence="4" id="KW-0479">Metal-binding</keyword>
<accession>A0A849VSK5</accession>
<gene>
    <name evidence="6" type="ORF">HQ945_16960</name>
</gene>
<evidence type="ECO:0000259" key="5">
    <source>
        <dbReference type="PROSITE" id="PS51443"/>
    </source>
</evidence>
<sequence>MRRVLLALVAFSALFLGAVIVVVGQTKVPADAIANAVTRSPDMLAQAWKLPAARTFGLTVSYQSNPSKCGPASVANVFRSLGEDETTETAVLEGTGKCWTGLCIMGLTLDELAGVAKQHTDRKVTVIRDISSEEFREHLRHSNDPDRRYIINFTREKIFGAGAGHFSPIGGYLEGADMVLVLDVNENYRPWLVERERLFLAMDTFDGDKKRGLLLIQ</sequence>
<protein>
    <recommendedName>
        <fullName evidence="1">glutathione gamma-glutamylcysteinyltransferase</fullName>
        <ecNumber evidence="1">2.3.2.15</ecNumber>
    </recommendedName>
</protein>
<proteinExistence type="predicted"/>
<evidence type="ECO:0000313" key="7">
    <source>
        <dbReference type="Proteomes" id="UP000550508"/>
    </source>
</evidence>
<keyword evidence="2" id="KW-0104">Cadmium</keyword>
<name>A0A849VSK5_9HYPH</name>
<organism evidence="6 7">
    <name type="scientific">Phyllobacterium pellucidum</name>
    <dbReference type="NCBI Taxonomy" id="2740464"/>
    <lineage>
        <taxon>Bacteria</taxon>
        <taxon>Pseudomonadati</taxon>
        <taxon>Pseudomonadota</taxon>
        <taxon>Alphaproteobacteria</taxon>
        <taxon>Hyphomicrobiales</taxon>
        <taxon>Phyllobacteriaceae</taxon>
        <taxon>Phyllobacterium</taxon>
    </lineage>
</organism>
<dbReference type="GO" id="GO:0010038">
    <property type="term" value="P:response to metal ion"/>
    <property type="evidence" value="ECO:0007669"/>
    <property type="project" value="InterPro"/>
</dbReference>
<keyword evidence="3" id="KW-0808">Transferase</keyword>
<dbReference type="EC" id="2.3.2.15" evidence="1"/>
<evidence type="ECO:0000256" key="3">
    <source>
        <dbReference type="ARBA" id="ARBA00022679"/>
    </source>
</evidence>
<dbReference type="SUPFAM" id="SSF54001">
    <property type="entry name" value="Cysteine proteinases"/>
    <property type="match status" value="1"/>
</dbReference>
<evidence type="ECO:0000256" key="2">
    <source>
        <dbReference type="ARBA" id="ARBA00022539"/>
    </source>
</evidence>
<comment type="caution">
    <text evidence="6">The sequence shown here is derived from an EMBL/GenBank/DDBJ whole genome shotgun (WGS) entry which is preliminary data.</text>
</comment>
<feature type="domain" description="Peptidase C83" evidence="5">
    <location>
        <begin position="1"/>
        <end position="217"/>
    </location>
</feature>
<dbReference type="GO" id="GO:0046938">
    <property type="term" value="P:phytochelatin biosynthetic process"/>
    <property type="evidence" value="ECO:0007669"/>
    <property type="project" value="InterPro"/>
</dbReference>
<dbReference type="Pfam" id="PF05023">
    <property type="entry name" value="Phytochelatin"/>
    <property type="match status" value="1"/>
</dbReference>
<dbReference type="InterPro" id="IPR038765">
    <property type="entry name" value="Papain-like_cys_pep_sf"/>
</dbReference>
<dbReference type="RefSeq" id="WP_174208315.1">
    <property type="nucleotide sequence ID" value="NZ_JABUMX010000004.1"/>
</dbReference>
<dbReference type="GO" id="GO:0016756">
    <property type="term" value="F:glutathione gamma-glutamylcysteinyltransferase activity"/>
    <property type="evidence" value="ECO:0007669"/>
    <property type="project" value="UniProtKB-EC"/>
</dbReference>
<dbReference type="Gene3D" id="3.90.70.30">
    <property type="entry name" value="Phytochelatin synthase, N-terminal domain"/>
    <property type="match status" value="1"/>
</dbReference>
<dbReference type="PANTHER" id="PTHR33447">
    <property type="entry name" value="GLUTATHIONE GAMMA-GLUTAMYLCYSTEINYLTRANSFERASE"/>
    <property type="match status" value="1"/>
</dbReference>
<evidence type="ECO:0000256" key="1">
    <source>
        <dbReference type="ARBA" id="ARBA00012468"/>
    </source>
</evidence>